<keyword evidence="2" id="KW-0812">Transmembrane</keyword>
<keyword evidence="2" id="KW-0472">Membrane</keyword>
<evidence type="ECO:0008006" key="5">
    <source>
        <dbReference type="Google" id="ProtNLM"/>
    </source>
</evidence>
<accession>A0A507FG93</accession>
<feature type="transmembrane region" description="Helical" evidence="2">
    <location>
        <begin position="718"/>
        <end position="738"/>
    </location>
</feature>
<evidence type="ECO:0000313" key="4">
    <source>
        <dbReference type="Proteomes" id="UP000320333"/>
    </source>
</evidence>
<sequence length="1316" mass="146749">MDAPQQFKSRRWTIPVLFLVFVQMFLVAAVVLIIPLVISYSAMLSSNDLSASTGRNVTRSLAVKIQSAEASLALESIMQYTEPYSFAGVGDKTFGIADMHDTLSKYLNTPNYFMYCITRRGQLVGTSSNESIVSAAGGMKFANESSTKTTKLTAKFLWDLVPNEGIDFTLLTGRLWEHEGYLFQVRAMEYAPYFVVVNGAPKSDYTGDIDLMMSDLEIALSRNVVLILAVSIAVFAIMVSINCALAHYLINAPIGKITSIIRNASSFDFVAYKAMQRQYGNYISELSAMEKVFYATIAKFAGSIRSSEPSKALQEATSSKRNHCHSNTFTMPVLLLVLVQTFLVGSIALIIPMAISFTNMNASNALSISTGRRVAQSLAVKIQSAEASLVLETIGSLIASINENTLQMYKAISAYGNQSNLDSLLDTFANEFNYTDYKLIMFYGARDDAFIQLQQHGSDSIWLTTPLGYNNRGCKICQLYRQNYTDEDWKWAVRQNGTPARGDWDQDSWTYSNFRFDNVSYHCTKRPWYKQAASLAPNDVRPQYTAPYLFAGGTASMIAGIIVNIPFFDITGRLLGVYGSDLSFSEMHNTLTKFLQTANSFMYIMTRDGQLIGSSTSTSLVAPTGTLLRANESTDPLIQKTARVLWSIQTIDAKDFVQLDGHRWEVEDIAFQLRALKDEPHYVIVNGAPKSDYAADINRVQVELEVLQSETLHNTIKNAAACFFSVILVSVILLHLALSRPLARITKVMVAVTSLDFSKSSKLLPKFGTLVRELQVMERAFFEMISTFAETVEQTQRIVQVGTQNAFIYQEAGARVEKRHQSKTHQLKTVSISTLMVVLIQSLVLFGALMSSTLALFLPAMQLSNEMSTSASRTVVNQLAVKIQNIQASLVIHTIETLIGSVKETVYDMRKTLSIHANQSNLDSILTAFASEATFTGYELPLFYGTKSDALIYLQRGVTISTPVGFQDPACKICNMYQQNFTTDDWEWIKRRNSSIAFGYWNRELSTYSDFEYGNITFHATQRPWYKQAAALSPETSQIQYTEPYIYAGGARGDFQAIVTGITANYPFFDAAGKLQGVFGTDISFDDLRDTLTRYLQTPNSFMYVTTPSGVLLGTSANDTMIGSRGNLIPANQSLIPVTRLTAKFLWAQLPNTTLDLTFLSGQNWEYEGYSFQLRAMNYPPYFVIVNGAPKTDYTGDIDLTLENLDNSLRENVRVIIGVSVAVFIVMVATHSHILFSCSASCENHVHHSRSYKTLQLKNRSRITEFATMETVFYLMIAKFADSIRGSEHSKVTTRRAQTPESVHETSTRQKKSAVM</sequence>
<feature type="transmembrane region" description="Helical" evidence="2">
    <location>
        <begin position="224"/>
        <end position="250"/>
    </location>
</feature>
<gene>
    <name evidence="3" type="ORF">CcCBS67573_g04436</name>
</gene>
<feature type="transmembrane region" description="Helical" evidence="2">
    <location>
        <begin position="12"/>
        <end position="38"/>
    </location>
</feature>
<reference evidence="3 4" key="1">
    <citation type="journal article" date="2019" name="Sci. Rep.">
        <title>Comparative genomics of chytrid fungi reveal insights into the obligate biotrophic and pathogenic lifestyle of Synchytrium endobioticum.</title>
        <authorList>
            <person name="van de Vossenberg B.T.L.H."/>
            <person name="Warris S."/>
            <person name="Nguyen H.D.T."/>
            <person name="van Gent-Pelzer M.P.E."/>
            <person name="Joly D.L."/>
            <person name="van de Geest H.C."/>
            <person name="Bonants P.J.M."/>
            <person name="Smith D.S."/>
            <person name="Levesque C.A."/>
            <person name="van der Lee T.A.J."/>
        </authorList>
    </citation>
    <scope>NUCLEOTIDE SEQUENCE [LARGE SCALE GENOMIC DNA]</scope>
    <source>
        <strain evidence="3 4">CBS 675.73</strain>
    </source>
</reference>
<dbReference type="Proteomes" id="UP000320333">
    <property type="component" value="Unassembled WGS sequence"/>
</dbReference>
<feature type="transmembrane region" description="Helical" evidence="2">
    <location>
        <begin position="329"/>
        <end position="355"/>
    </location>
</feature>
<evidence type="ECO:0000256" key="1">
    <source>
        <dbReference type="SAM" id="MobiDB-lite"/>
    </source>
</evidence>
<protein>
    <recommendedName>
        <fullName evidence="5">Cache domain-containing protein</fullName>
    </recommendedName>
</protein>
<keyword evidence="2" id="KW-1133">Transmembrane helix</keyword>
<feature type="transmembrane region" description="Helical" evidence="2">
    <location>
        <begin position="832"/>
        <end position="858"/>
    </location>
</feature>
<feature type="region of interest" description="Disordered" evidence="1">
    <location>
        <begin position="1289"/>
        <end position="1316"/>
    </location>
</feature>
<keyword evidence="4" id="KW-1185">Reference proteome</keyword>
<organism evidence="3 4">
    <name type="scientific">Chytriomyces confervae</name>
    <dbReference type="NCBI Taxonomy" id="246404"/>
    <lineage>
        <taxon>Eukaryota</taxon>
        <taxon>Fungi</taxon>
        <taxon>Fungi incertae sedis</taxon>
        <taxon>Chytridiomycota</taxon>
        <taxon>Chytridiomycota incertae sedis</taxon>
        <taxon>Chytridiomycetes</taxon>
        <taxon>Chytridiales</taxon>
        <taxon>Chytriomycetaceae</taxon>
        <taxon>Chytriomyces</taxon>
    </lineage>
</organism>
<proteinExistence type="predicted"/>
<evidence type="ECO:0000313" key="3">
    <source>
        <dbReference type="EMBL" id="TPX74286.1"/>
    </source>
</evidence>
<comment type="caution">
    <text evidence="3">The sequence shown here is derived from an EMBL/GenBank/DDBJ whole genome shotgun (WGS) entry which is preliminary data.</text>
</comment>
<dbReference type="Pfam" id="PF22673">
    <property type="entry name" value="MCP-like_PDC_1"/>
    <property type="match status" value="1"/>
</dbReference>
<dbReference type="Gene3D" id="3.30.450.20">
    <property type="entry name" value="PAS domain"/>
    <property type="match status" value="2"/>
</dbReference>
<dbReference type="EMBL" id="QEAP01000133">
    <property type="protein sequence ID" value="TPX74286.1"/>
    <property type="molecule type" value="Genomic_DNA"/>
</dbReference>
<name>A0A507FG93_9FUNG</name>
<dbReference type="OrthoDB" id="2147993at2759"/>
<evidence type="ECO:0000256" key="2">
    <source>
        <dbReference type="SAM" id="Phobius"/>
    </source>
</evidence>